<name>A0A3L8P4Q4_9ACTN</name>
<dbReference type="Pfam" id="PF12728">
    <property type="entry name" value="HTH_17"/>
    <property type="match status" value="1"/>
</dbReference>
<evidence type="ECO:0000259" key="1">
    <source>
        <dbReference type="Pfam" id="PF12728"/>
    </source>
</evidence>
<dbReference type="SUPFAM" id="SSF46955">
    <property type="entry name" value="Putative DNA-binding domain"/>
    <property type="match status" value="1"/>
</dbReference>
<reference evidence="2 3" key="1">
    <citation type="submission" date="2018-10" db="EMBL/GenBank/DDBJ databases">
        <title>Marmoricola sp. 4Q3S-7 whole genome shotgun sequence.</title>
        <authorList>
            <person name="Li F."/>
        </authorList>
    </citation>
    <scope>NUCLEOTIDE SEQUENCE [LARGE SCALE GENOMIC DNA]</scope>
    <source>
        <strain evidence="2 3">4Q3S-7</strain>
    </source>
</reference>
<accession>A0A3L8P4Q4</accession>
<evidence type="ECO:0000313" key="2">
    <source>
        <dbReference type="EMBL" id="RLV49723.1"/>
    </source>
</evidence>
<keyword evidence="3" id="KW-1185">Reference proteome</keyword>
<dbReference type="GO" id="GO:0003677">
    <property type="term" value="F:DNA binding"/>
    <property type="evidence" value="ECO:0007669"/>
    <property type="project" value="UniProtKB-KW"/>
</dbReference>
<dbReference type="RefSeq" id="WP_121805488.1">
    <property type="nucleotide sequence ID" value="NZ_RDBE01000006.1"/>
</dbReference>
<protein>
    <submittedName>
        <fullName evidence="2">DNA-binding protein</fullName>
    </submittedName>
</protein>
<dbReference type="OrthoDB" id="4330189at2"/>
<keyword evidence="2" id="KW-0238">DNA-binding</keyword>
<dbReference type="InterPro" id="IPR041657">
    <property type="entry name" value="HTH_17"/>
</dbReference>
<evidence type="ECO:0000313" key="3">
    <source>
        <dbReference type="Proteomes" id="UP000281708"/>
    </source>
</evidence>
<dbReference type="Proteomes" id="UP000281708">
    <property type="component" value="Unassembled WGS sequence"/>
</dbReference>
<proteinExistence type="predicted"/>
<organism evidence="2 3">
    <name type="scientific">Nocardioides mangrovicus</name>
    <dbReference type="NCBI Taxonomy" id="2478913"/>
    <lineage>
        <taxon>Bacteria</taxon>
        <taxon>Bacillati</taxon>
        <taxon>Actinomycetota</taxon>
        <taxon>Actinomycetes</taxon>
        <taxon>Propionibacteriales</taxon>
        <taxon>Nocardioidaceae</taxon>
        <taxon>Nocardioides</taxon>
    </lineage>
</organism>
<sequence length="76" mass="8322">MNVPSALTADLDRRGDNELLTLSETAAILRVPVNTVRYWRQLGTGPSFFKIGRHLVTTAADLRGWIAEQRTGAGVV</sequence>
<comment type="caution">
    <text evidence="2">The sequence shown here is derived from an EMBL/GenBank/DDBJ whole genome shotgun (WGS) entry which is preliminary data.</text>
</comment>
<gene>
    <name evidence="2" type="ORF">D9V37_07365</name>
</gene>
<dbReference type="EMBL" id="RDBE01000006">
    <property type="protein sequence ID" value="RLV49723.1"/>
    <property type="molecule type" value="Genomic_DNA"/>
</dbReference>
<feature type="domain" description="Helix-turn-helix" evidence="1">
    <location>
        <begin position="19"/>
        <end position="70"/>
    </location>
</feature>
<dbReference type="InterPro" id="IPR009061">
    <property type="entry name" value="DNA-bd_dom_put_sf"/>
</dbReference>
<dbReference type="AlphaFoldDB" id="A0A3L8P4Q4"/>